<dbReference type="EMBL" id="JARBHB010000011">
    <property type="protein sequence ID" value="KAJ8872147.1"/>
    <property type="molecule type" value="Genomic_DNA"/>
</dbReference>
<evidence type="ECO:0000256" key="1">
    <source>
        <dbReference type="SAM" id="MobiDB-lite"/>
    </source>
</evidence>
<organism evidence="2 3">
    <name type="scientific">Dryococelus australis</name>
    <dbReference type="NCBI Taxonomy" id="614101"/>
    <lineage>
        <taxon>Eukaryota</taxon>
        <taxon>Metazoa</taxon>
        <taxon>Ecdysozoa</taxon>
        <taxon>Arthropoda</taxon>
        <taxon>Hexapoda</taxon>
        <taxon>Insecta</taxon>
        <taxon>Pterygota</taxon>
        <taxon>Neoptera</taxon>
        <taxon>Polyneoptera</taxon>
        <taxon>Phasmatodea</taxon>
        <taxon>Verophasmatodea</taxon>
        <taxon>Anareolatae</taxon>
        <taxon>Phasmatidae</taxon>
        <taxon>Eurycanthinae</taxon>
        <taxon>Dryococelus</taxon>
    </lineage>
</organism>
<accession>A0ABQ9GJE5</accession>
<protein>
    <submittedName>
        <fullName evidence="2">Uncharacterized protein</fullName>
    </submittedName>
</protein>
<comment type="caution">
    <text evidence="2">The sequence shown here is derived from an EMBL/GenBank/DDBJ whole genome shotgun (WGS) entry which is preliminary data.</text>
</comment>
<evidence type="ECO:0000313" key="2">
    <source>
        <dbReference type="EMBL" id="KAJ8872147.1"/>
    </source>
</evidence>
<name>A0ABQ9GJE5_9NEOP</name>
<feature type="region of interest" description="Disordered" evidence="1">
    <location>
        <begin position="793"/>
        <end position="813"/>
    </location>
</feature>
<reference evidence="2 3" key="1">
    <citation type="submission" date="2023-02" db="EMBL/GenBank/DDBJ databases">
        <title>LHISI_Scaffold_Assembly.</title>
        <authorList>
            <person name="Stuart O.P."/>
            <person name="Cleave R."/>
            <person name="Magrath M.J.L."/>
            <person name="Mikheyev A.S."/>
        </authorList>
    </citation>
    <scope>NUCLEOTIDE SEQUENCE [LARGE SCALE GENOMIC DNA]</scope>
    <source>
        <strain evidence="2">Daus_M_001</strain>
        <tissue evidence="2">Leg muscle</tissue>
    </source>
</reference>
<proteinExistence type="predicted"/>
<keyword evidence="3" id="KW-1185">Reference proteome</keyword>
<gene>
    <name evidence="2" type="ORF">PR048_025749</name>
</gene>
<evidence type="ECO:0000313" key="3">
    <source>
        <dbReference type="Proteomes" id="UP001159363"/>
    </source>
</evidence>
<sequence>MRWSNFIKVERRKGFRKTGSNREWTIEYSRLYSSLQTTWTFGDKYVPIPLDHTSPGTLTRNCSRYVPIPLDHTSPGTLTRNCSRYVPISLDHTSPARLLETVHGMSRSHWKHTSPGTLTRNCSRYVPIPLDHTSPGTLTRNCSRYVPIPLDHTSPGTLTRNCSRYVPIPLDHTSPGTLTRNYSREVYDDAGRQHIAAQRVDKCRSFRRSRLLVPDTYTLPSYRAHPRTLSLHYTNRAQSPAGSLDFRKWESCQTMPLVGGSSRESPVFPTHLFRRSSIFTSITLIGSQDLDVTVHCLNKPHTPLTTWLAVFRAKHAERQLPSPGSLPWRMAGDARDEIKCEGEEKVGGGVEGVERGKNAEIWAYFARYSALLAAESRHDGPVVIARGLADPRRHCSLCQDSETSLTMPGLRDIAHHARTSGSAVPRETDMIQAYIRDLHVVIPVKHYTPHLSKTVQTTGKIAAMCVCPPDVIRTTRYNPRPHVPGGDCPLRHKETRRAVLITQHDRYKHCVVQASDLTDLQRQRLEAFKSECTDVLWAVFHLALEEPCLVSATAIMRTPHLLDDLPHCENGLRAGLLLKTEQLRILLSDSIGTLLGSEVVIALCPRAILAMCEPHSRRGEAEEATIQPTVAGGGGGGLNTSHVGHGAAANTLWQHLLRLPYKATNPHPWEIPRRKGEGHSVPWNVGTRRPGIYHIHAIGLNSRIDRARLFAWRPTYDYPPVLRRGTSPAQTQSLALRRLSTKTFSVESSFARKRVSRGDIWAALAIEPMRVKRGECGATPECKTGGKWEIRKKTRRPGASSGAIPSYGYPRTTPQDSNPLLTAVCRYTRTYPAALSARFKLFQHFVASRLTTVSPRRAEILISNHPVPACIAHSLSRGMVHADLSIDSSHQGQSIARIKTFYRIRIRLERISQKQFSYPHKTPYDRAERSRERKINIKASERVNVEVFT</sequence>
<dbReference type="Proteomes" id="UP001159363">
    <property type="component" value="Chromosome 10"/>
</dbReference>